<dbReference type="InterPro" id="IPR050311">
    <property type="entry name" value="ORC1/CDC6"/>
</dbReference>
<dbReference type="PANTHER" id="PTHR10763:SF26">
    <property type="entry name" value="CELL DIVISION CONTROL PROTEIN 6 HOMOLOG"/>
    <property type="match status" value="1"/>
</dbReference>
<keyword evidence="6" id="KW-1185">Reference proteome</keyword>
<dbReference type="GO" id="GO:0003688">
    <property type="term" value="F:DNA replication origin binding"/>
    <property type="evidence" value="ECO:0007669"/>
    <property type="project" value="TreeGrafter"/>
</dbReference>
<evidence type="ECO:0000256" key="1">
    <source>
        <dbReference type="ARBA" id="ARBA00022705"/>
    </source>
</evidence>
<feature type="region of interest" description="Disordered" evidence="2">
    <location>
        <begin position="86"/>
        <end position="133"/>
    </location>
</feature>
<evidence type="ECO:0000256" key="2">
    <source>
        <dbReference type="SAM" id="MobiDB-lite"/>
    </source>
</evidence>
<dbReference type="GO" id="GO:0006270">
    <property type="term" value="P:DNA replication initiation"/>
    <property type="evidence" value="ECO:0007669"/>
    <property type="project" value="TreeGrafter"/>
</dbReference>
<accession>A0A168ALI0</accession>
<gene>
    <name evidence="5" type="ORF">AAP_02168</name>
</gene>
<dbReference type="Pfam" id="PF22606">
    <property type="entry name" value="Cdc6-ORC-like_ATPase_lid"/>
    <property type="match status" value="1"/>
</dbReference>
<organism evidence="5 6">
    <name type="scientific">Ascosphaera apis ARSEF 7405</name>
    <dbReference type="NCBI Taxonomy" id="392613"/>
    <lineage>
        <taxon>Eukaryota</taxon>
        <taxon>Fungi</taxon>
        <taxon>Dikarya</taxon>
        <taxon>Ascomycota</taxon>
        <taxon>Pezizomycotina</taxon>
        <taxon>Eurotiomycetes</taxon>
        <taxon>Eurotiomycetidae</taxon>
        <taxon>Onygenales</taxon>
        <taxon>Ascosphaeraceae</taxon>
        <taxon>Ascosphaera</taxon>
    </lineage>
</organism>
<dbReference type="InterPro" id="IPR054425">
    <property type="entry name" value="Cdc6_ORC1-like_ATPase_lid"/>
</dbReference>
<evidence type="ECO:0000259" key="3">
    <source>
        <dbReference type="Pfam" id="PF09079"/>
    </source>
</evidence>
<dbReference type="EMBL" id="AZGZ01000007">
    <property type="protein sequence ID" value="KZZ94075.1"/>
    <property type="molecule type" value="Genomic_DNA"/>
</dbReference>
<proteinExistence type="predicted"/>
<dbReference type="OrthoDB" id="1926878at2759"/>
<dbReference type="VEuPathDB" id="FungiDB:AAP_02168"/>
<evidence type="ECO:0000313" key="6">
    <source>
        <dbReference type="Proteomes" id="UP000242877"/>
    </source>
</evidence>
<feature type="compositionally biased region" description="Polar residues" evidence="2">
    <location>
        <begin position="104"/>
        <end position="129"/>
    </location>
</feature>
<dbReference type="AlphaFoldDB" id="A0A168ALI0"/>
<dbReference type="InterPro" id="IPR036388">
    <property type="entry name" value="WH-like_DNA-bd_sf"/>
</dbReference>
<feature type="region of interest" description="Disordered" evidence="2">
    <location>
        <begin position="186"/>
        <end position="208"/>
    </location>
</feature>
<dbReference type="Proteomes" id="UP000242877">
    <property type="component" value="Unassembled WGS sequence"/>
</dbReference>
<protein>
    <submittedName>
        <fullName evidence="5">Cell division control protein</fullName>
    </submittedName>
</protein>
<dbReference type="Gene3D" id="1.10.10.10">
    <property type="entry name" value="Winged helix-like DNA-binding domain superfamily/Winged helix DNA-binding domain"/>
    <property type="match status" value="1"/>
</dbReference>
<keyword evidence="5" id="KW-0132">Cell division</keyword>
<feature type="domain" description="Cdc6/ORC1-like ATPase lid" evidence="4">
    <location>
        <begin position="25"/>
        <end position="61"/>
    </location>
</feature>
<dbReference type="InterPro" id="IPR015163">
    <property type="entry name" value="Cdc6_C"/>
</dbReference>
<name>A0A168ALI0_9EURO</name>
<evidence type="ECO:0000259" key="4">
    <source>
        <dbReference type="Pfam" id="PF22606"/>
    </source>
</evidence>
<sequence length="311" mass="32832">MPKADDKSAENDHDVKVPADFTPFMHPAAIQLCARKVASTTGDIRKAFELVRGAVDLVEKETMQKRHAAAQAAGLAKTATTGAIETQKPAATASGKTPLFENANLASRTTPPDTPGTSKEGKSNTTTSPALPVLTPINAPRVTVAHVARITSSLFNNGTNERLAGLNLQQKAALCALIAFNRKNSAQAGEKENNAVPRTPSKRSASAFAADQPTIKHVFSTYVSLCRRDNALTPLSASEFNDVISSLETSGLIALQNSASGPATPSRTPSRRARGERGETIINCYVNEKEVLGALKGAGEGILMKLVSQFD</sequence>
<dbReference type="Pfam" id="PF09079">
    <property type="entry name" value="WHD_Cdc6"/>
    <property type="match status" value="1"/>
</dbReference>
<reference evidence="5 6" key="1">
    <citation type="journal article" date="2016" name="Genome Biol. Evol.">
        <title>Divergent and convergent evolution of fungal pathogenicity.</title>
        <authorList>
            <person name="Shang Y."/>
            <person name="Xiao G."/>
            <person name="Zheng P."/>
            <person name="Cen K."/>
            <person name="Zhan S."/>
            <person name="Wang C."/>
        </authorList>
    </citation>
    <scope>NUCLEOTIDE SEQUENCE [LARGE SCALE GENOMIC DNA]</scope>
    <source>
        <strain evidence="5 6">ARSEF 7405</strain>
    </source>
</reference>
<dbReference type="GO" id="GO:0033314">
    <property type="term" value="P:mitotic DNA replication checkpoint signaling"/>
    <property type="evidence" value="ECO:0007669"/>
    <property type="project" value="TreeGrafter"/>
</dbReference>
<dbReference type="GO" id="GO:0051301">
    <property type="term" value="P:cell division"/>
    <property type="evidence" value="ECO:0007669"/>
    <property type="project" value="UniProtKB-KW"/>
</dbReference>
<keyword evidence="1" id="KW-0235">DNA replication</keyword>
<evidence type="ECO:0000313" key="5">
    <source>
        <dbReference type="EMBL" id="KZZ94075.1"/>
    </source>
</evidence>
<keyword evidence="5" id="KW-0131">Cell cycle</keyword>
<dbReference type="PANTHER" id="PTHR10763">
    <property type="entry name" value="CELL DIVISION CONTROL PROTEIN 6-RELATED"/>
    <property type="match status" value="1"/>
</dbReference>
<dbReference type="Gene3D" id="1.10.8.60">
    <property type="match status" value="1"/>
</dbReference>
<feature type="domain" description="Cdc6 C-terminal" evidence="3">
    <location>
        <begin position="214"/>
        <end position="257"/>
    </location>
</feature>
<comment type="caution">
    <text evidence="5">The sequence shown here is derived from an EMBL/GenBank/DDBJ whole genome shotgun (WGS) entry which is preliminary data.</text>
</comment>
<dbReference type="GO" id="GO:0005634">
    <property type="term" value="C:nucleus"/>
    <property type="evidence" value="ECO:0007669"/>
    <property type="project" value="TreeGrafter"/>
</dbReference>